<dbReference type="GO" id="GO:0005886">
    <property type="term" value="C:plasma membrane"/>
    <property type="evidence" value="ECO:0007669"/>
    <property type="project" value="UniProtKB-SubCell"/>
</dbReference>
<dbReference type="GO" id="GO:0055085">
    <property type="term" value="P:transmembrane transport"/>
    <property type="evidence" value="ECO:0007669"/>
    <property type="project" value="InterPro"/>
</dbReference>
<feature type="transmembrane region" description="Helical" evidence="5">
    <location>
        <begin position="47"/>
        <end position="69"/>
    </location>
</feature>
<keyword evidence="5" id="KW-0813">Transport</keyword>
<dbReference type="Pfam" id="PF00528">
    <property type="entry name" value="BPD_transp_1"/>
    <property type="match status" value="2"/>
</dbReference>
<reference evidence="7 8" key="1">
    <citation type="submission" date="2018-08" db="EMBL/GenBank/DDBJ databases">
        <title>Meiothermus terrae DSM 26712 genome sequencing project.</title>
        <authorList>
            <person name="Da Costa M.S."/>
            <person name="Albuquerque L."/>
            <person name="Raposo P."/>
            <person name="Froufe H.J.C."/>
            <person name="Barroso C.S."/>
            <person name="Egas C."/>
        </authorList>
    </citation>
    <scope>NUCLEOTIDE SEQUENCE [LARGE SCALE GENOMIC DNA]</scope>
    <source>
        <strain evidence="7 8">DSM 26712</strain>
    </source>
</reference>
<feature type="transmembrane region" description="Helical" evidence="5">
    <location>
        <begin position="466"/>
        <end position="486"/>
    </location>
</feature>
<dbReference type="SUPFAM" id="SSF161098">
    <property type="entry name" value="MetI-like"/>
    <property type="match status" value="2"/>
</dbReference>
<dbReference type="InterPro" id="IPR035906">
    <property type="entry name" value="MetI-like_sf"/>
</dbReference>
<keyword evidence="4 5" id="KW-0472">Membrane</keyword>
<name>A0A399DXX4_9DEIN</name>
<keyword evidence="2 5" id="KW-0812">Transmembrane</keyword>
<sequence>MGVALFGRGALASSLLVAGVVAPLATLLGLAFALLQQRTRLRWLQPLLGGLALLPLITPPFVLAFALILMFGRNGFITAGLLGLDQNFLFGPAGLITAQVLAFAPVAFLVLRGSVQGLNAALEEAASSLGSNRWRVFRTVTWPLLRPGLANALLLSVIESVSDFGNPLILGGDRNYLATEVFIAFTGRYDPVEAAVYGLVLLALVLLVFWLQYRWLGQTSFVTTTGKPTGGRPLPLPGALEAVLTALLALWSLLVVGLYGSVIVGSFVQLWGFNYTPTLKHYHDFLTLGLPVFVNTFKIALVAAVPTAVLGLLLAYLVFRQEFAGKRLLEFSALLSFAMPGTVMGVGYVLAFNGEPWVLTGTTALIVLALIFREVPVGIRAGVAGLAQIDPALEEASATLGGSSGRTLARVVLPLLLPALIGGLAFAFVRGMTAVSQIIFLVGPGNLLATVLLLGWVEQGQMGRAAAMSTVMILSLLAVVLLLFPLSRRFDVRAGGGVR</sequence>
<evidence type="ECO:0000259" key="6">
    <source>
        <dbReference type="PROSITE" id="PS50928"/>
    </source>
</evidence>
<proteinExistence type="inferred from homology"/>
<comment type="caution">
    <text evidence="7">The sequence shown here is derived from an EMBL/GenBank/DDBJ whole genome shotgun (WGS) entry which is preliminary data.</text>
</comment>
<dbReference type="PROSITE" id="PS50928">
    <property type="entry name" value="ABC_TM1"/>
    <property type="match status" value="2"/>
</dbReference>
<dbReference type="InterPro" id="IPR000515">
    <property type="entry name" value="MetI-like"/>
</dbReference>
<evidence type="ECO:0000313" key="7">
    <source>
        <dbReference type="EMBL" id="RIH74880.1"/>
    </source>
</evidence>
<dbReference type="PANTHER" id="PTHR43496">
    <property type="entry name" value="PROTEIN LPLB"/>
    <property type="match status" value="1"/>
</dbReference>
<accession>A0A399DXX4</accession>
<comment type="subcellular location">
    <subcellularLocation>
        <location evidence="5">Cell membrane</location>
        <topology evidence="5">Multi-pass membrane protein</topology>
    </subcellularLocation>
    <subcellularLocation>
        <location evidence="1">Membrane</location>
        <topology evidence="1">Multi-pass membrane protein</topology>
    </subcellularLocation>
</comment>
<evidence type="ECO:0000256" key="2">
    <source>
        <dbReference type="ARBA" id="ARBA00022692"/>
    </source>
</evidence>
<keyword evidence="3 5" id="KW-1133">Transmembrane helix</keyword>
<dbReference type="AlphaFoldDB" id="A0A399DXX4"/>
<feature type="transmembrane region" description="Helical" evidence="5">
    <location>
        <begin position="194"/>
        <end position="211"/>
    </location>
</feature>
<feature type="transmembrane region" description="Helical" evidence="5">
    <location>
        <begin position="292"/>
        <end position="319"/>
    </location>
</feature>
<feature type="domain" description="ABC transmembrane type-1" evidence="6">
    <location>
        <begin position="293"/>
        <end position="483"/>
    </location>
</feature>
<feature type="domain" description="ABC transmembrane type-1" evidence="6">
    <location>
        <begin position="11"/>
        <end position="212"/>
    </location>
</feature>
<evidence type="ECO:0000256" key="1">
    <source>
        <dbReference type="ARBA" id="ARBA00004141"/>
    </source>
</evidence>
<organism evidence="7 8">
    <name type="scientific">Calidithermus terrae</name>
    <dbReference type="NCBI Taxonomy" id="1408545"/>
    <lineage>
        <taxon>Bacteria</taxon>
        <taxon>Thermotogati</taxon>
        <taxon>Deinococcota</taxon>
        <taxon>Deinococci</taxon>
        <taxon>Thermales</taxon>
        <taxon>Thermaceae</taxon>
        <taxon>Calidithermus</taxon>
    </lineage>
</organism>
<evidence type="ECO:0000256" key="5">
    <source>
        <dbReference type="RuleBase" id="RU363032"/>
    </source>
</evidence>
<feature type="transmembrane region" description="Helical" evidence="5">
    <location>
        <begin position="242"/>
        <end position="272"/>
    </location>
</feature>
<evidence type="ECO:0000313" key="8">
    <source>
        <dbReference type="Proteomes" id="UP000265715"/>
    </source>
</evidence>
<protein>
    <submittedName>
        <fullName evidence="7">Sulfate transport system permease protein CysT</fullName>
    </submittedName>
</protein>
<evidence type="ECO:0000256" key="4">
    <source>
        <dbReference type="ARBA" id="ARBA00023136"/>
    </source>
</evidence>
<feature type="transmembrane region" description="Helical" evidence="5">
    <location>
        <begin position="331"/>
        <end position="350"/>
    </location>
</feature>
<feature type="transmembrane region" description="Helical" evidence="5">
    <location>
        <begin position="435"/>
        <end position="454"/>
    </location>
</feature>
<dbReference type="Proteomes" id="UP000265715">
    <property type="component" value="Unassembled WGS sequence"/>
</dbReference>
<dbReference type="CDD" id="cd06261">
    <property type="entry name" value="TM_PBP2"/>
    <property type="match status" value="2"/>
</dbReference>
<comment type="similarity">
    <text evidence="5">Belongs to the binding-protein-dependent transport system permease family.</text>
</comment>
<evidence type="ECO:0000256" key="3">
    <source>
        <dbReference type="ARBA" id="ARBA00022989"/>
    </source>
</evidence>
<feature type="transmembrane region" description="Helical" evidence="5">
    <location>
        <begin position="411"/>
        <end position="429"/>
    </location>
</feature>
<dbReference type="EMBL" id="QXDL01000385">
    <property type="protein sequence ID" value="RIH74880.1"/>
    <property type="molecule type" value="Genomic_DNA"/>
</dbReference>
<keyword evidence="8" id="KW-1185">Reference proteome</keyword>
<feature type="transmembrane region" description="Helical" evidence="5">
    <location>
        <begin position="12"/>
        <end position="35"/>
    </location>
</feature>
<gene>
    <name evidence="7" type="primary">cysT_2</name>
    <name evidence="7" type="ORF">Mterra_04031</name>
</gene>
<feature type="transmembrane region" description="Helical" evidence="5">
    <location>
        <begin position="89"/>
        <end position="111"/>
    </location>
</feature>
<dbReference type="PANTHER" id="PTHR43496:SF1">
    <property type="entry name" value="POLYGALACTURONAN_RHAMNOGALACTURONAN TRANSPORT SYSTEM PERMEASE PROTEIN YTEP"/>
    <property type="match status" value="1"/>
</dbReference>
<dbReference type="Gene3D" id="1.10.3720.10">
    <property type="entry name" value="MetI-like"/>
    <property type="match status" value="2"/>
</dbReference>